<evidence type="ECO:0000313" key="2">
    <source>
        <dbReference type="Proteomes" id="UP001219518"/>
    </source>
</evidence>
<proteinExistence type="predicted"/>
<sequence>MHNKPCCFATTCVVLKQHCCCRTTCLLANNTVITKRAVSQQLFLTVLSIFVSAELRITPDYIGLPLECPPDSEYGLHTTTNSSTRLYHTIITNIESKNYVNKCNIETGLSDHYLPCISVNNLPTSKPKTYVMKRMFTIKSKASFLRDVRNQIKPGLLTGIKITSNNYRDLCVLMKTTNNQILSKHFKVYRTIYKQLVKNVKCLHYQEVILDSENK</sequence>
<accession>A0AAE1I4B0</accession>
<evidence type="ECO:0000313" key="1">
    <source>
        <dbReference type="EMBL" id="KAK3933008.1"/>
    </source>
</evidence>
<comment type="caution">
    <text evidence="1">The sequence shown here is derived from an EMBL/GenBank/DDBJ whole genome shotgun (WGS) entry which is preliminary data.</text>
</comment>
<protein>
    <submittedName>
        <fullName evidence="1">ATP synthase subunit delta</fullName>
    </submittedName>
</protein>
<dbReference type="AlphaFoldDB" id="A0AAE1I4B0"/>
<name>A0AAE1I4B0_9NEOP</name>
<reference evidence="1" key="2">
    <citation type="journal article" date="2023" name="BMC Genomics">
        <title>Pest status, molecular evolution, and epigenetic factors derived from the genome assembly of Frankliniella fusca, a thysanopteran phytovirus vector.</title>
        <authorList>
            <person name="Catto M.A."/>
            <person name="Labadie P.E."/>
            <person name="Jacobson A.L."/>
            <person name="Kennedy G.G."/>
            <person name="Srinivasan R."/>
            <person name="Hunt B.G."/>
        </authorList>
    </citation>
    <scope>NUCLEOTIDE SEQUENCE</scope>
    <source>
        <strain evidence="1">PL_HMW_Pooled</strain>
    </source>
</reference>
<dbReference type="EMBL" id="JAHWGI010001442">
    <property type="protein sequence ID" value="KAK3933008.1"/>
    <property type="molecule type" value="Genomic_DNA"/>
</dbReference>
<reference evidence="1" key="1">
    <citation type="submission" date="2021-07" db="EMBL/GenBank/DDBJ databases">
        <authorList>
            <person name="Catto M.A."/>
            <person name="Jacobson A."/>
            <person name="Kennedy G."/>
            <person name="Labadie P."/>
            <person name="Hunt B.G."/>
            <person name="Srinivasan R."/>
        </authorList>
    </citation>
    <scope>NUCLEOTIDE SEQUENCE</scope>
    <source>
        <strain evidence="1">PL_HMW_Pooled</strain>
        <tissue evidence="1">Head</tissue>
    </source>
</reference>
<organism evidence="1 2">
    <name type="scientific">Frankliniella fusca</name>
    <dbReference type="NCBI Taxonomy" id="407009"/>
    <lineage>
        <taxon>Eukaryota</taxon>
        <taxon>Metazoa</taxon>
        <taxon>Ecdysozoa</taxon>
        <taxon>Arthropoda</taxon>
        <taxon>Hexapoda</taxon>
        <taxon>Insecta</taxon>
        <taxon>Pterygota</taxon>
        <taxon>Neoptera</taxon>
        <taxon>Paraneoptera</taxon>
        <taxon>Thysanoptera</taxon>
        <taxon>Terebrantia</taxon>
        <taxon>Thripoidea</taxon>
        <taxon>Thripidae</taxon>
        <taxon>Frankliniella</taxon>
    </lineage>
</organism>
<keyword evidence="2" id="KW-1185">Reference proteome</keyword>
<dbReference type="Proteomes" id="UP001219518">
    <property type="component" value="Unassembled WGS sequence"/>
</dbReference>
<gene>
    <name evidence="1" type="ORF">KUF71_017196</name>
</gene>